<evidence type="ECO:0000313" key="3">
    <source>
        <dbReference type="Proteomes" id="UP001597568"/>
    </source>
</evidence>
<evidence type="ECO:0000313" key="2">
    <source>
        <dbReference type="EMBL" id="MFD2868511.1"/>
    </source>
</evidence>
<proteinExistence type="predicted"/>
<reference evidence="3" key="1">
    <citation type="journal article" date="2019" name="Int. J. Syst. Evol. Microbiol.">
        <title>The Global Catalogue of Microorganisms (GCM) 10K type strain sequencing project: providing services to taxonomists for standard genome sequencing and annotation.</title>
        <authorList>
            <consortium name="The Broad Institute Genomics Platform"/>
            <consortium name="The Broad Institute Genome Sequencing Center for Infectious Disease"/>
            <person name="Wu L."/>
            <person name="Ma J."/>
        </authorList>
    </citation>
    <scope>NUCLEOTIDE SEQUENCE [LARGE SCALE GENOMIC DNA]</scope>
    <source>
        <strain evidence="3">KCTC 33522</strain>
    </source>
</reference>
<dbReference type="Pfam" id="PF03837">
    <property type="entry name" value="RecT"/>
    <property type="match status" value="1"/>
</dbReference>
<name>A0ABW5XZP9_9BACL</name>
<protein>
    <submittedName>
        <fullName evidence="2">Recombinase RecT</fullName>
    </submittedName>
</protein>
<sequence>MTNQMQTQNNQVQQNKKQNSMVTQVAERITEMRQQGQINLPENYSAVNALQAAFFTLTATDFANKTPLIEKVTPDSVAFALQDMAIQGLSVAKKQGYFINYNGKLQFQRSYHGTQAVLRRLTNVKDMWANVIWKGEEFEVEYNERGQLAFKGHKADWQAATGKKEDIIGAYCIIERTDGTQYLTVMTMAEIQTAWSTSKNQSVQNKYPQEMAKRTVINRASKTFLNTSDDSDVLVDTINRTTENEYDNERDYVVEAQAIQQEIDANANQGDVIGFDEQPQQPIDVQHEEIPEGQQGLFDAPTTSNEDDPF</sequence>
<feature type="region of interest" description="Disordered" evidence="1">
    <location>
        <begin position="272"/>
        <end position="310"/>
    </location>
</feature>
<dbReference type="EMBL" id="JBHUOR010000041">
    <property type="protein sequence ID" value="MFD2868511.1"/>
    <property type="molecule type" value="Genomic_DNA"/>
</dbReference>
<organism evidence="2 3">
    <name type="scientific">Kurthia populi</name>
    <dbReference type="NCBI Taxonomy" id="1562132"/>
    <lineage>
        <taxon>Bacteria</taxon>
        <taxon>Bacillati</taxon>
        <taxon>Bacillota</taxon>
        <taxon>Bacilli</taxon>
        <taxon>Bacillales</taxon>
        <taxon>Caryophanaceae</taxon>
        <taxon>Kurthia</taxon>
    </lineage>
</organism>
<accession>A0ABW5XZP9</accession>
<dbReference type="RefSeq" id="WP_380147566.1">
    <property type="nucleotide sequence ID" value="NZ_JBHUOR010000041.1"/>
</dbReference>
<gene>
    <name evidence="2" type="ORF">ACFSY7_08365</name>
</gene>
<comment type="caution">
    <text evidence="2">The sequence shown here is derived from an EMBL/GenBank/DDBJ whole genome shotgun (WGS) entry which is preliminary data.</text>
</comment>
<keyword evidence="3" id="KW-1185">Reference proteome</keyword>
<evidence type="ECO:0000256" key="1">
    <source>
        <dbReference type="SAM" id="MobiDB-lite"/>
    </source>
</evidence>
<dbReference type="Proteomes" id="UP001597568">
    <property type="component" value="Unassembled WGS sequence"/>
</dbReference>
<feature type="region of interest" description="Disordered" evidence="1">
    <location>
        <begin position="1"/>
        <end position="20"/>
    </location>
</feature>
<feature type="compositionally biased region" description="Low complexity" evidence="1">
    <location>
        <begin position="1"/>
        <end position="19"/>
    </location>
</feature>
<dbReference type="InterPro" id="IPR018330">
    <property type="entry name" value="RecT_fam"/>
</dbReference>